<evidence type="ECO:0000256" key="4">
    <source>
        <dbReference type="ARBA" id="ARBA00017534"/>
    </source>
</evidence>
<evidence type="ECO:0000256" key="10">
    <source>
        <dbReference type="ARBA" id="ARBA00023010"/>
    </source>
</evidence>
<dbReference type="Proteomes" id="UP000694851">
    <property type="component" value="Unplaced"/>
</dbReference>
<evidence type="ECO:0000256" key="17">
    <source>
        <dbReference type="SAM" id="Phobius"/>
    </source>
</evidence>
<name>A0A8B7TB54_HIPAR</name>
<keyword evidence="6 17" id="KW-0812">Transmembrane</keyword>
<dbReference type="OrthoDB" id="67850at2759"/>
<keyword evidence="18" id="KW-1185">Reference proteome</keyword>
<dbReference type="GO" id="GO:0006999">
    <property type="term" value="P:nuclear pore organization"/>
    <property type="evidence" value="ECO:0007669"/>
    <property type="project" value="TreeGrafter"/>
</dbReference>
<dbReference type="GO" id="GO:0030674">
    <property type="term" value="F:protein-macromolecule adaptor activity"/>
    <property type="evidence" value="ECO:0007669"/>
    <property type="project" value="TreeGrafter"/>
</dbReference>
<comment type="function">
    <text evidence="14">Component of the nuclear pore complex (NPC), which plays a key role in de novo assembly and insertion of NPC in the nuclear envelope. Required for NPC and nuclear envelope assembly, possibly by forming a link between the nuclear envelope membrane and soluble nucleoporins, thereby anchoring the NPC in the membrane.</text>
</comment>
<feature type="compositionally biased region" description="Polar residues" evidence="16">
    <location>
        <begin position="303"/>
        <end position="318"/>
    </location>
</feature>
<sequence>MATAASRPYAGGSRDILWRLPLTIIFGLGSCGGLPPDSCLGLASSDPLDNPAAQACLNEYHLFFLLAGAFMGYSYSLLYFINNMNYLPFPIIQQYKFLCFRRSLLLLVKHSCMESLFLIRNFCIVYYFLGHVPKTWISTAMDLQIDEQFHRPLDTVSGLLNLSLLYHVWLCGVFLLTTWYISWILFKIYATEAHLFPVQPPFAEDSDECLPKVLNSNPPLIIKYLALQDLMLLSQYSPSRRQEVFSLSQPGGHPHNWTAISRECLNLLNDMTQKLVLYQEAAATNGRVMSSSYPVEPKKLNSPEETTFQTPKSSQMPQPSVPPFIKTSLFSSKLSTPDVTSPFGTPFGSSVMNRMAGIFDVSTCYGSPHSPQLIRRGTRLWTSASDQQMTEFINLPSTTTVSAEAVRQPSVIYSWIQNKREQILPSQGLNDTSSERPFLTPNEKYPHKLQKIFFYYKVKQTVILLVTTAVEHLSSASSSLVPIFCCLSHLVAASFTEDRFGVVQTTLPAILNTLLTLQEAVDKYFKLPHASSKPPRTSGSLVDTSYKTLRFAFRASLKTAIYRITTTFGEHLIAVQASAEHQKRLQQFLEFKE</sequence>
<protein>
    <recommendedName>
        <fullName evidence="4">Nucleoporin NDC1</fullName>
    </recommendedName>
    <alternativeName>
        <fullName evidence="15">Transmembrane protein 48</fullName>
    </alternativeName>
</protein>
<dbReference type="CTD" id="55706"/>
<evidence type="ECO:0000256" key="3">
    <source>
        <dbReference type="ARBA" id="ARBA00005760"/>
    </source>
</evidence>
<keyword evidence="10" id="KW-0811">Translocation</keyword>
<keyword evidence="9 17" id="KW-1133">Transmembrane helix</keyword>
<keyword evidence="11" id="KW-0906">Nuclear pore complex</keyword>
<comment type="similarity">
    <text evidence="3">Belongs to the NDC1 family.</text>
</comment>
<dbReference type="KEGG" id="hai:109395418"/>
<dbReference type="GeneID" id="109395418"/>
<dbReference type="PANTHER" id="PTHR13269:SF6">
    <property type="entry name" value="NUCLEOPORIN NDC1"/>
    <property type="match status" value="1"/>
</dbReference>
<evidence type="ECO:0000256" key="1">
    <source>
        <dbReference type="ARBA" id="ARBA00004232"/>
    </source>
</evidence>
<evidence type="ECO:0000256" key="11">
    <source>
        <dbReference type="ARBA" id="ARBA00023132"/>
    </source>
</evidence>
<dbReference type="RefSeq" id="XP_019521930.1">
    <property type="nucleotide sequence ID" value="XM_019666385.1"/>
</dbReference>
<proteinExistence type="inferred from homology"/>
<evidence type="ECO:0000256" key="12">
    <source>
        <dbReference type="ARBA" id="ARBA00023136"/>
    </source>
</evidence>
<evidence type="ECO:0000256" key="8">
    <source>
        <dbReference type="ARBA" id="ARBA00022927"/>
    </source>
</evidence>
<evidence type="ECO:0000256" key="16">
    <source>
        <dbReference type="SAM" id="MobiDB-lite"/>
    </source>
</evidence>
<feature type="transmembrane region" description="Helical" evidence="17">
    <location>
        <begin position="103"/>
        <end position="129"/>
    </location>
</feature>
<dbReference type="InterPro" id="IPR019049">
    <property type="entry name" value="Nucleoporin_prot_Ndc1/Nup"/>
</dbReference>
<dbReference type="AlphaFoldDB" id="A0A8B7TB54"/>
<evidence type="ECO:0000256" key="14">
    <source>
        <dbReference type="ARBA" id="ARBA00025441"/>
    </source>
</evidence>
<gene>
    <name evidence="19" type="primary">NDC1</name>
</gene>
<evidence type="ECO:0000256" key="5">
    <source>
        <dbReference type="ARBA" id="ARBA00022448"/>
    </source>
</evidence>
<evidence type="ECO:0000256" key="13">
    <source>
        <dbReference type="ARBA" id="ARBA00023242"/>
    </source>
</evidence>
<dbReference type="GO" id="GO:0015031">
    <property type="term" value="P:protein transport"/>
    <property type="evidence" value="ECO:0007669"/>
    <property type="project" value="UniProtKB-KW"/>
</dbReference>
<evidence type="ECO:0000256" key="7">
    <source>
        <dbReference type="ARBA" id="ARBA00022816"/>
    </source>
</evidence>
<keyword evidence="12 17" id="KW-0472">Membrane</keyword>
<feature type="region of interest" description="Disordered" evidence="16">
    <location>
        <begin position="291"/>
        <end position="320"/>
    </location>
</feature>
<dbReference type="GO" id="GO:0051028">
    <property type="term" value="P:mRNA transport"/>
    <property type="evidence" value="ECO:0007669"/>
    <property type="project" value="UniProtKB-KW"/>
</dbReference>
<evidence type="ECO:0000313" key="18">
    <source>
        <dbReference type="Proteomes" id="UP000694851"/>
    </source>
</evidence>
<keyword evidence="5" id="KW-0813">Transport</keyword>
<keyword evidence="8" id="KW-0653">Protein transport</keyword>
<dbReference type="PROSITE" id="PS51257">
    <property type="entry name" value="PROKAR_LIPOPROTEIN"/>
    <property type="match status" value="1"/>
</dbReference>
<dbReference type="PANTHER" id="PTHR13269">
    <property type="entry name" value="NUCLEOPORIN NDC1"/>
    <property type="match status" value="1"/>
</dbReference>
<keyword evidence="7" id="KW-0509">mRNA transport</keyword>
<comment type="subcellular location">
    <subcellularLocation>
        <location evidence="1">Nucleus membrane</location>
        <topology evidence="1">Multi-pass membrane protein</topology>
    </subcellularLocation>
    <subcellularLocation>
        <location evidence="2">Nucleus</location>
        <location evidence="2">Nuclear pore complex</location>
    </subcellularLocation>
</comment>
<evidence type="ECO:0000256" key="15">
    <source>
        <dbReference type="ARBA" id="ARBA00031201"/>
    </source>
</evidence>
<feature type="transmembrane region" description="Helical" evidence="17">
    <location>
        <begin position="60"/>
        <end position="82"/>
    </location>
</feature>
<feature type="transmembrane region" description="Helical" evidence="17">
    <location>
        <begin position="164"/>
        <end position="186"/>
    </location>
</feature>
<dbReference type="GO" id="GO:0031965">
    <property type="term" value="C:nuclear membrane"/>
    <property type="evidence" value="ECO:0007669"/>
    <property type="project" value="UniProtKB-SubCell"/>
</dbReference>
<evidence type="ECO:0000256" key="2">
    <source>
        <dbReference type="ARBA" id="ARBA00004567"/>
    </source>
</evidence>
<dbReference type="GO" id="GO:0070762">
    <property type="term" value="C:nuclear pore transmembrane ring"/>
    <property type="evidence" value="ECO:0007669"/>
    <property type="project" value="TreeGrafter"/>
</dbReference>
<accession>A0A8B7TB54</accession>
<dbReference type="Pfam" id="PF09531">
    <property type="entry name" value="Ndc1_Nup"/>
    <property type="match status" value="1"/>
</dbReference>
<keyword evidence="13" id="KW-0539">Nucleus</keyword>
<evidence type="ECO:0000256" key="6">
    <source>
        <dbReference type="ARBA" id="ARBA00022692"/>
    </source>
</evidence>
<reference evidence="19" key="1">
    <citation type="submission" date="2025-08" db="UniProtKB">
        <authorList>
            <consortium name="RefSeq"/>
        </authorList>
    </citation>
    <scope>IDENTIFICATION</scope>
    <source>
        <tissue evidence="19">Muscle</tissue>
    </source>
</reference>
<evidence type="ECO:0000256" key="9">
    <source>
        <dbReference type="ARBA" id="ARBA00022989"/>
    </source>
</evidence>
<evidence type="ECO:0000313" key="19">
    <source>
        <dbReference type="RefSeq" id="XP_019521930.1"/>
    </source>
</evidence>
<organism evidence="18 19">
    <name type="scientific">Hipposideros armiger</name>
    <name type="common">Great Himalayan leaf-nosed bat</name>
    <dbReference type="NCBI Taxonomy" id="186990"/>
    <lineage>
        <taxon>Eukaryota</taxon>
        <taxon>Metazoa</taxon>
        <taxon>Chordata</taxon>
        <taxon>Craniata</taxon>
        <taxon>Vertebrata</taxon>
        <taxon>Euteleostomi</taxon>
        <taxon>Mammalia</taxon>
        <taxon>Eutheria</taxon>
        <taxon>Laurasiatheria</taxon>
        <taxon>Chiroptera</taxon>
        <taxon>Yinpterochiroptera</taxon>
        <taxon>Rhinolophoidea</taxon>
        <taxon>Hipposideridae</taxon>
        <taxon>Hipposideros</taxon>
    </lineage>
</organism>